<comment type="subcellular location">
    <subcellularLocation>
        <location evidence="1 8">Nucleus</location>
        <location evidence="1 8">Nucleolus</location>
    </subcellularLocation>
</comment>
<keyword evidence="7 8" id="KW-0687">Ribonucleoprotein</keyword>
<dbReference type="InterPro" id="IPR011989">
    <property type="entry name" value="ARM-like"/>
</dbReference>
<organism evidence="10 11">
    <name type="scientific">Gloeophyllum trabeum (strain ATCC 11539 / FP-39264 / Madison 617)</name>
    <name type="common">Brown rot fungus</name>
    <dbReference type="NCBI Taxonomy" id="670483"/>
    <lineage>
        <taxon>Eukaryota</taxon>
        <taxon>Fungi</taxon>
        <taxon>Dikarya</taxon>
        <taxon>Basidiomycota</taxon>
        <taxon>Agaricomycotina</taxon>
        <taxon>Agaricomycetes</taxon>
        <taxon>Gloeophyllales</taxon>
        <taxon>Gloeophyllaceae</taxon>
        <taxon>Gloeophyllum</taxon>
    </lineage>
</organism>
<dbReference type="GeneID" id="19301841"/>
<dbReference type="PANTHER" id="PTHR13457:SF1">
    <property type="entry name" value="HEAT REPEAT-CONTAINING PROTEIN 1"/>
    <property type="match status" value="1"/>
</dbReference>
<dbReference type="InterPro" id="IPR016024">
    <property type="entry name" value="ARM-type_fold"/>
</dbReference>
<dbReference type="Pfam" id="PF12397">
    <property type="entry name" value="U3snoRNP10"/>
    <property type="match status" value="1"/>
</dbReference>
<evidence type="ECO:0000256" key="5">
    <source>
        <dbReference type="ARBA" id="ARBA00022552"/>
    </source>
</evidence>
<evidence type="ECO:0000256" key="7">
    <source>
        <dbReference type="ARBA" id="ARBA00023274"/>
    </source>
</evidence>
<dbReference type="InterPro" id="IPR022125">
    <property type="entry name" value="U3snoRNP10_N"/>
</dbReference>
<dbReference type="GO" id="GO:0000462">
    <property type="term" value="P:maturation of SSU-rRNA from tricistronic rRNA transcript (SSU-rRNA, 5.8S rRNA, LSU-rRNA)"/>
    <property type="evidence" value="ECO:0007669"/>
    <property type="project" value="TreeGrafter"/>
</dbReference>
<evidence type="ECO:0000259" key="9">
    <source>
        <dbReference type="SMART" id="SM01036"/>
    </source>
</evidence>
<dbReference type="GO" id="GO:0030515">
    <property type="term" value="F:snoRNA binding"/>
    <property type="evidence" value="ECO:0007669"/>
    <property type="project" value="TreeGrafter"/>
</dbReference>
<dbReference type="GO" id="GO:0045943">
    <property type="term" value="P:positive regulation of transcription by RNA polymerase I"/>
    <property type="evidence" value="ECO:0007669"/>
    <property type="project" value="TreeGrafter"/>
</dbReference>
<comment type="subunit">
    <text evidence="8">Component of the ribosomal small subunit (SSU) processome.</text>
</comment>
<comment type="similarity">
    <text evidence="2 8">Belongs to the HEATR1/UTP10 family.</text>
</comment>
<dbReference type="eggNOG" id="KOG1837">
    <property type="taxonomic scope" value="Eukaryota"/>
</dbReference>
<evidence type="ECO:0000256" key="1">
    <source>
        <dbReference type="ARBA" id="ARBA00004604"/>
    </source>
</evidence>
<name>S7Q979_GLOTA</name>
<dbReference type="InterPro" id="IPR040191">
    <property type="entry name" value="UTP10"/>
</dbReference>
<proteinExistence type="inferred from homology"/>
<evidence type="ECO:0000313" key="10">
    <source>
        <dbReference type="EMBL" id="EPQ56067.1"/>
    </source>
</evidence>
<feature type="domain" description="BP28 C-terminal" evidence="9">
    <location>
        <begin position="1796"/>
        <end position="1935"/>
    </location>
</feature>
<dbReference type="Pfam" id="PF23243">
    <property type="entry name" value="HEAT_HEATR1"/>
    <property type="match status" value="1"/>
</dbReference>
<evidence type="ECO:0000256" key="8">
    <source>
        <dbReference type="RuleBase" id="RU367065"/>
    </source>
</evidence>
<dbReference type="PANTHER" id="PTHR13457">
    <property type="entry name" value="BAP28"/>
    <property type="match status" value="1"/>
</dbReference>
<dbReference type="Gene3D" id="1.25.10.10">
    <property type="entry name" value="Leucine-rich Repeat Variant"/>
    <property type="match status" value="1"/>
</dbReference>
<evidence type="ECO:0000256" key="4">
    <source>
        <dbReference type="ARBA" id="ARBA00022517"/>
    </source>
</evidence>
<gene>
    <name evidence="10" type="ORF">GLOTRDRAFT_129071</name>
</gene>
<dbReference type="GO" id="GO:0032040">
    <property type="term" value="C:small-subunit processome"/>
    <property type="evidence" value="ECO:0007669"/>
    <property type="project" value="TreeGrafter"/>
</dbReference>
<dbReference type="OMA" id="NDVMWKQ"/>
<comment type="function">
    <text evidence="8">Involved in nucleolar processing of pre-18S ribosomal RNA.</text>
</comment>
<evidence type="ECO:0000256" key="2">
    <source>
        <dbReference type="ARBA" id="ARBA00010559"/>
    </source>
</evidence>
<keyword evidence="4 8" id="KW-0690">Ribosome biogenesis</keyword>
<keyword evidence="11" id="KW-1185">Reference proteome</keyword>
<sequence length="2064" mass="226958">MVSSLAAQLAQGASLNTSLLVDRSKRKWAESYLFTGREADQHDLDSIHALGVSGFIRLKTLNPALNAYEDALFSDATKGLDRTLLNVTANAELDKNIAGCLRLLGPYLMDAPTGRVIEWLVRRFRINEFNVENVLRLFLPYHDSPHFAKMVSILHLDKQSKWAFLLPFKAAAQYLPRTALVTEMTRNTDLARFVASLFPSALEESSTYRALVAFHTGALLDFIAATKSLNEGQLAFVLPALLKPLQVTTPEKTPYVKDIVLGNYVLLAALSQKCTFSAAALKVIVDAAVSSSQHVSLNQSIRAVVSICAPQEELEQFPDAALKKLLHTPDCGDVLKEILGFVGAEKFVNPLITGLLPHLKNESAYVILEAILSSPEVPSAIVQRAARLLLGRVIDPESGDENMSQYRRILSLIQQRYPLVLQKAAEETISEDEDAKEVVEQLILSLSMVQVSGGSGQVDEPNQDMIIAASNADPSVRNIAVRNIYEMLDTSEDRAPSELQAIHLALLTRIHDSNISVLETLYSQPTLLLPILTQHKDTYLSTLSAVLLSNNTPSRPVIRLHIAFLCHHFCKANPSANREAFEKVLFAFLLFSKPRQRTATAVWEIIGAPEGQEGIGGYELLGGCVDAVQWEMSKQGASESEGKSAQTMGSTNLALASKIAGNIVASNDYAQHLKYVLAKLQDPNAHARHLAYLTARALLGLVSGEHQVEAAHRLLGAMGLNSLDGMGDFMTGVDTLHSFLNDEALGMTVVQKPNSWNTTRRLQTAILALLPVIVRPAHGAVEWLSQPQPQQENDSEDSRGLRYVELMRKVYRLANSSSALPVLTSSLLRALFINLGDDSLVFLAGIWTSPSEDAKDADEQRLREAALLHAAAFLAAHDGTDKVVDFQTILPSVLVALQDEGIGVRRAAMECVSMIWRLSEVAEASSIYGIETIYGADTTKLQFLEWQDFKRYTNALVSHHDHLVNDREYIINLHADMLGRKSSPKKEASYKQRILCYLLSHVNACSVPNARLRLLKMVEGVSHRAKAEMLLPLLQGIAADPGAEASVAAMGDAFEEFCTLLVGCFDVSLTKEFNNGGSPVWPVYLGTLRRASDEGFSASANMVLSRNLQGGLFASLVSERQVELCQVLLESSERNAKASYGRALLSNIIREPQLLVQLFNGLALPALESGNRASKRAKYDSADTTNDDQNTLSSMTILAEIVHAQPIVGSAELVTCLVETLGKVAHCDSWGQTEKSYIEQLLMSALERMSAQSIPDLKASSLRLDILVELIRGADNPQTFNQVLLLMASMARLAPEAVLHNIMPIFTFMGSNVFHRDDAYSFNVVQKTIDSIVPVMVSSLKSGNSSKLDLIIASRDFLRIFVDASSHIPRHRRANFFAHLVDVLGPDDFLAPLCMLFIEKSANRIVRQNLNELLSTLSLPMAIVEHCEPLVQLEALSEFLLESQRLLHRLMNPEDTTSTFLDSMRVDDEQSSTKTLLYRRRARSLNIFVGQAAQHSPSLLRSHRTPQSALAINALVSRFLQLVSMADAESKDEGVLDVVQAAQASLSQCLGVMHATDFLDSVAAVLESDDAKIIIGALDVLSVRLPEVSDETRHTATPTIKRIIGSLERILGGSGNNSVKSRAFIAVKAIGESACAGEENALLTMVPRILEAMRNGIATVHATAALPPIIAKIGPRVLPYFRDIIQRCVSVIHGTTHDPADSAPAARTLSALLDSIPNLWGSGEITQVLETYLTAPDMSSVSSAMDGVVKTATKKLPSSVLLSTLCNVPVYADSAAMSRPAKYFYLLRRALRVGERSVVMDNLRPLLQVFLHGFEARQMAKHTVDELESSIITAFVEFVAKMNETAFRPIFRKLYDWAFGDNGSDKDRKITFCHTYEALLDYFKNLMTPYMSFLMTPFIEILQTLSGSTTEGDPTLWSSVLRILTETFRFDEGVFWRDDKLRQVAPALVGQVPVCLRMGTADGKRFLRDCLTAFVDAISEEALLKKVNLDLLMHTRSDDPALRIYALDCSEAIWRNHGNKLLGFVAETSTFIAECAEDENDTVVTECRKLKETIESIAGKIDEL</sequence>
<dbReference type="Pfam" id="PF08146">
    <property type="entry name" value="BP28CT"/>
    <property type="match status" value="1"/>
</dbReference>
<dbReference type="STRING" id="670483.S7Q979"/>
<dbReference type="InterPro" id="IPR012954">
    <property type="entry name" value="BP28_C_dom"/>
</dbReference>
<dbReference type="GO" id="GO:0034455">
    <property type="term" value="C:t-UTP complex"/>
    <property type="evidence" value="ECO:0007669"/>
    <property type="project" value="TreeGrafter"/>
</dbReference>
<dbReference type="RefSeq" id="XP_007866055.1">
    <property type="nucleotide sequence ID" value="XM_007867864.1"/>
</dbReference>
<dbReference type="OrthoDB" id="31183at2759"/>
<dbReference type="HOGENOM" id="CLU_001128_0_0_1"/>
<dbReference type="Proteomes" id="UP000030669">
    <property type="component" value="Unassembled WGS sequence"/>
</dbReference>
<protein>
    <recommendedName>
        <fullName evidence="3 8">U3 small nucleolar RNA-associated protein 10</fullName>
    </recommendedName>
</protein>
<reference evidence="10 11" key="1">
    <citation type="journal article" date="2012" name="Science">
        <title>The Paleozoic origin of enzymatic lignin decomposition reconstructed from 31 fungal genomes.</title>
        <authorList>
            <person name="Floudas D."/>
            <person name="Binder M."/>
            <person name="Riley R."/>
            <person name="Barry K."/>
            <person name="Blanchette R.A."/>
            <person name="Henrissat B."/>
            <person name="Martinez A.T."/>
            <person name="Otillar R."/>
            <person name="Spatafora J.W."/>
            <person name="Yadav J.S."/>
            <person name="Aerts A."/>
            <person name="Benoit I."/>
            <person name="Boyd A."/>
            <person name="Carlson A."/>
            <person name="Copeland A."/>
            <person name="Coutinho P.M."/>
            <person name="de Vries R.P."/>
            <person name="Ferreira P."/>
            <person name="Findley K."/>
            <person name="Foster B."/>
            <person name="Gaskell J."/>
            <person name="Glotzer D."/>
            <person name="Gorecki P."/>
            <person name="Heitman J."/>
            <person name="Hesse C."/>
            <person name="Hori C."/>
            <person name="Igarashi K."/>
            <person name="Jurgens J.A."/>
            <person name="Kallen N."/>
            <person name="Kersten P."/>
            <person name="Kohler A."/>
            <person name="Kuees U."/>
            <person name="Kumar T.K.A."/>
            <person name="Kuo A."/>
            <person name="LaButti K."/>
            <person name="Larrondo L.F."/>
            <person name="Lindquist E."/>
            <person name="Ling A."/>
            <person name="Lombard V."/>
            <person name="Lucas S."/>
            <person name="Lundell T."/>
            <person name="Martin R."/>
            <person name="McLaughlin D.J."/>
            <person name="Morgenstern I."/>
            <person name="Morin E."/>
            <person name="Murat C."/>
            <person name="Nagy L.G."/>
            <person name="Nolan M."/>
            <person name="Ohm R.A."/>
            <person name="Patyshakuliyeva A."/>
            <person name="Rokas A."/>
            <person name="Ruiz-Duenas F.J."/>
            <person name="Sabat G."/>
            <person name="Salamov A."/>
            <person name="Samejima M."/>
            <person name="Schmutz J."/>
            <person name="Slot J.C."/>
            <person name="St John F."/>
            <person name="Stenlid J."/>
            <person name="Sun H."/>
            <person name="Sun S."/>
            <person name="Syed K."/>
            <person name="Tsang A."/>
            <person name="Wiebenga A."/>
            <person name="Young D."/>
            <person name="Pisabarro A."/>
            <person name="Eastwood D.C."/>
            <person name="Martin F."/>
            <person name="Cullen D."/>
            <person name="Grigoriev I.V."/>
            <person name="Hibbett D.S."/>
        </authorList>
    </citation>
    <scope>NUCLEOTIDE SEQUENCE [LARGE SCALE GENOMIC DNA]</scope>
    <source>
        <strain evidence="10 11">ATCC 11539</strain>
    </source>
</reference>
<evidence type="ECO:0000313" key="11">
    <source>
        <dbReference type="Proteomes" id="UP000030669"/>
    </source>
</evidence>
<dbReference type="KEGG" id="gtr:GLOTRDRAFT_129071"/>
<dbReference type="GO" id="GO:0030686">
    <property type="term" value="C:90S preribosome"/>
    <property type="evidence" value="ECO:0007669"/>
    <property type="project" value="TreeGrafter"/>
</dbReference>
<dbReference type="SMART" id="SM01036">
    <property type="entry name" value="BP28CT"/>
    <property type="match status" value="1"/>
</dbReference>
<evidence type="ECO:0000256" key="6">
    <source>
        <dbReference type="ARBA" id="ARBA00023242"/>
    </source>
</evidence>
<keyword evidence="5 8" id="KW-0698">rRNA processing</keyword>
<dbReference type="InterPro" id="IPR056473">
    <property type="entry name" value="HEAT_Utp10/HEAT1"/>
</dbReference>
<dbReference type="SUPFAM" id="SSF48371">
    <property type="entry name" value="ARM repeat"/>
    <property type="match status" value="3"/>
</dbReference>
<keyword evidence="6 8" id="KW-0539">Nucleus</keyword>
<accession>S7Q979</accession>
<dbReference type="EMBL" id="KB469301">
    <property type="protein sequence ID" value="EPQ56067.1"/>
    <property type="molecule type" value="Genomic_DNA"/>
</dbReference>
<evidence type="ECO:0000256" key="3">
    <source>
        <dbReference type="ARBA" id="ARBA00015399"/>
    </source>
</evidence>